<gene>
    <name evidence="1" type="ORF">LCGC14_0519190</name>
</gene>
<dbReference type="InterPro" id="IPR011231">
    <property type="entry name" value="Phage_VT1-Sakai_H0018"/>
</dbReference>
<accession>A0A0F9V747</accession>
<dbReference type="AlphaFoldDB" id="A0A0F9V747"/>
<sequence length="126" mass="12969">MAIDSNLYTIPGLKAEKDLSSHQFKAMELSGAFQVDLPDSAADIVVGILQNKPAAAGRAAEVRQFGITKWKAGATITVGARVGTTSAGLAVVKTANNDWFNGIALSAGDNGEIVEVLLTGGGYFGT</sequence>
<name>A0A0F9V747_9ZZZZ</name>
<organism evidence="1">
    <name type="scientific">marine sediment metagenome</name>
    <dbReference type="NCBI Taxonomy" id="412755"/>
    <lineage>
        <taxon>unclassified sequences</taxon>
        <taxon>metagenomes</taxon>
        <taxon>ecological metagenomes</taxon>
    </lineage>
</organism>
<evidence type="ECO:0008006" key="2">
    <source>
        <dbReference type="Google" id="ProtNLM"/>
    </source>
</evidence>
<dbReference type="EMBL" id="LAZR01000649">
    <property type="protein sequence ID" value="KKN61703.1"/>
    <property type="molecule type" value="Genomic_DNA"/>
</dbReference>
<dbReference type="Pfam" id="PF09956">
    <property type="entry name" value="Phage_cement_2"/>
    <property type="match status" value="1"/>
</dbReference>
<evidence type="ECO:0000313" key="1">
    <source>
        <dbReference type="EMBL" id="KKN61703.1"/>
    </source>
</evidence>
<comment type="caution">
    <text evidence="1">The sequence shown here is derived from an EMBL/GenBank/DDBJ whole genome shotgun (WGS) entry which is preliminary data.</text>
</comment>
<protein>
    <recommendedName>
        <fullName evidence="2">Head decoration protein</fullName>
    </recommendedName>
</protein>
<reference evidence="1" key="1">
    <citation type="journal article" date="2015" name="Nature">
        <title>Complex archaea that bridge the gap between prokaryotes and eukaryotes.</title>
        <authorList>
            <person name="Spang A."/>
            <person name="Saw J.H."/>
            <person name="Jorgensen S.L."/>
            <person name="Zaremba-Niedzwiedzka K."/>
            <person name="Martijn J."/>
            <person name="Lind A.E."/>
            <person name="van Eijk R."/>
            <person name="Schleper C."/>
            <person name="Guy L."/>
            <person name="Ettema T.J."/>
        </authorList>
    </citation>
    <scope>NUCLEOTIDE SEQUENCE</scope>
</reference>
<proteinExistence type="predicted"/>